<protein>
    <submittedName>
        <fullName evidence="2">Ribosomal protein S18 acetylase RimI-like enzyme</fullName>
    </submittedName>
</protein>
<evidence type="ECO:0000259" key="1">
    <source>
        <dbReference type="PROSITE" id="PS51186"/>
    </source>
</evidence>
<evidence type="ECO:0000313" key="3">
    <source>
        <dbReference type="Proteomes" id="UP000252415"/>
    </source>
</evidence>
<feature type="domain" description="N-acetyltransferase" evidence="1">
    <location>
        <begin position="1"/>
        <end position="155"/>
    </location>
</feature>
<evidence type="ECO:0000313" key="2">
    <source>
        <dbReference type="EMBL" id="RCW50352.1"/>
    </source>
</evidence>
<dbReference type="GO" id="GO:0016747">
    <property type="term" value="F:acyltransferase activity, transferring groups other than amino-acyl groups"/>
    <property type="evidence" value="ECO:0007669"/>
    <property type="project" value="InterPro"/>
</dbReference>
<dbReference type="OrthoDB" id="119498at2"/>
<dbReference type="Gene3D" id="3.40.630.30">
    <property type="match status" value="1"/>
</dbReference>
<dbReference type="InterPro" id="IPR016181">
    <property type="entry name" value="Acyl_CoA_acyltransferase"/>
</dbReference>
<dbReference type="InterPro" id="IPR000182">
    <property type="entry name" value="GNAT_dom"/>
</dbReference>
<reference evidence="2 3" key="1">
    <citation type="submission" date="2018-07" db="EMBL/GenBank/DDBJ databases">
        <title>Genomic Encyclopedia of Type Strains, Phase III (KMG-III): the genomes of soil and plant-associated and newly described type strains.</title>
        <authorList>
            <person name="Whitman W."/>
        </authorList>
    </citation>
    <scope>NUCLEOTIDE SEQUENCE [LARGE SCALE GENOMIC DNA]</scope>
    <source>
        <strain evidence="2 3">CECT 7506</strain>
    </source>
</reference>
<dbReference type="GO" id="GO:0005840">
    <property type="term" value="C:ribosome"/>
    <property type="evidence" value="ECO:0007669"/>
    <property type="project" value="UniProtKB-KW"/>
</dbReference>
<dbReference type="Proteomes" id="UP000252415">
    <property type="component" value="Unassembled WGS sequence"/>
</dbReference>
<dbReference type="EMBL" id="QPJD01000003">
    <property type="protein sequence ID" value="RCW50352.1"/>
    <property type="molecule type" value="Genomic_DNA"/>
</dbReference>
<dbReference type="SUPFAM" id="SSF55729">
    <property type="entry name" value="Acyl-CoA N-acyltransferases (Nat)"/>
    <property type="match status" value="1"/>
</dbReference>
<keyword evidence="2" id="KW-0687">Ribonucleoprotein</keyword>
<sequence length="155" mass="18396">MLIRMAEHSDIEALIKMRLDFTLEYNADLIITESIFEEYHHETKQFLKNAIESKQWYIWVAEINGVIVSHIFLELIAKVPRPGKKTNPFVYMTNVYTLPNYRGNGIGSELLCKIKEWSEAKNFEFIIVWPSDEGIEFYRKNEYVHCKEPMELMLE</sequence>
<accession>A0A368W6J9</accession>
<gene>
    <name evidence="2" type="ORF">DFP97_103373</name>
</gene>
<name>A0A368W6J9_9BACL</name>
<dbReference type="PROSITE" id="PS51186">
    <property type="entry name" value="GNAT"/>
    <property type="match status" value="1"/>
</dbReference>
<proteinExistence type="predicted"/>
<dbReference type="Pfam" id="PF00583">
    <property type="entry name" value="Acetyltransf_1"/>
    <property type="match status" value="1"/>
</dbReference>
<keyword evidence="3" id="KW-1185">Reference proteome</keyword>
<dbReference type="CDD" id="cd04301">
    <property type="entry name" value="NAT_SF"/>
    <property type="match status" value="1"/>
</dbReference>
<comment type="caution">
    <text evidence="2">The sequence shown here is derived from an EMBL/GenBank/DDBJ whole genome shotgun (WGS) entry which is preliminary data.</text>
</comment>
<organism evidence="2 3">
    <name type="scientific">Paenibacillus prosopidis</name>
    <dbReference type="NCBI Taxonomy" id="630520"/>
    <lineage>
        <taxon>Bacteria</taxon>
        <taxon>Bacillati</taxon>
        <taxon>Bacillota</taxon>
        <taxon>Bacilli</taxon>
        <taxon>Bacillales</taxon>
        <taxon>Paenibacillaceae</taxon>
        <taxon>Paenibacillus</taxon>
    </lineage>
</organism>
<dbReference type="AlphaFoldDB" id="A0A368W6J9"/>
<dbReference type="RefSeq" id="WP_114379180.1">
    <property type="nucleotide sequence ID" value="NZ_QPJD01000003.1"/>
</dbReference>
<keyword evidence="2" id="KW-0689">Ribosomal protein</keyword>